<dbReference type="InterPro" id="IPR000276">
    <property type="entry name" value="GPCR_Rhodpsn"/>
</dbReference>
<keyword evidence="9" id="KW-0807">Transducer</keyword>
<evidence type="ECO:0000256" key="8">
    <source>
        <dbReference type="ARBA" id="ARBA00023170"/>
    </source>
</evidence>
<sequence>MDDYSTLTPDEEWLQQINVQALSDPDYVINDTTHYNQSLDKANKSAESSAQDMLIKTIYLYSVPPLVIFCIVSIAVNIGILASVYWIRRPVSPTLYISLSLAGADAFTSTILGTNLVLHSLLPKVFNVNVTSFRSCLWISIEAMRLSGVICTVMHLLALAGNHYLGIRRPLHYASIMTHRNTTVCIVFLWTVPTAFFFIYFSAVPGEGYQSEYCDKHDFMVNLMFRMVFSSLFFGPFVVMLVIYTHIFAIVKRHQATRLRFSQMNHRTSCKGDSSGSQQQQQVRSKGDVNTLTGANHKGAVNTLTGADHKQQRQFARTVKAVYTTLLILGSFVIGWLPAVITYILICDDCVFKFTDIDPVLNTLVNAIVNFLIICKTLFNPIVYAARMQEIKIALHQMKLNVCRRCFPFLTAARDGEAFGNSEASQYGLQHRLSQHNTSSTNMGRSNTTVYRMRSQLGDSNGNLKTSDALLHRASTRSHHRYREGSATTDLYLLDCPERLKCSSVRSVVVDGLGQLGPLRTGRCLSPSTLGFASVCWVMKGLTAAILVVKDSSWEKEHNHLTWRSLLIHLASNAAQLHVKDSGSGLCWIQT</sequence>
<dbReference type="PANTHER" id="PTHR24248:SF192">
    <property type="entry name" value="G-PROTEIN COUPLED RECEPTORS FAMILY 1 PROFILE DOMAIN-CONTAINING PROTEIN"/>
    <property type="match status" value="1"/>
</dbReference>
<accession>A0A7R9E446</accession>
<keyword evidence="5 10" id="KW-1133">Transmembrane helix</keyword>
<keyword evidence="6" id="KW-0297">G-protein coupled receptor</keyword>
<organism evidence="12">
    <name type="scientific">Timema monikensis</name>
    <dbReference type="NCBI Taxonomy" id="170555"/>
    <lineage>
        <taxon>Eukaryota</taxon>
        <taxon>Metazoa</taxon>
        <taxon>Ecdysozoa</taxon>
        <taxon>Arthropoda</taxon>
        <taxon>Hexapoda</taxon>
        <taxon>Insecta</taxon>
        <taxon>Pterygota</taxon>
        <taxon>Neoptera</taxon>
        <taxon>Polyneoptera</taxon>
        <taxon>Phasmatodea</taxon>
        <taxon>Timematodea</taxon>
        <taxon>Timematoidea</taxon>
        <taxon>Timematidae</taxon>
        <taxon>Timema</taxon>
    </lineage>
</organism>
<feature type="transmembrane region" description="Helical" evidence="10">
    <location>
        <begin position="321"/>
        <end position="346"/>
    </location>
</feature>
<protein>
    <recommendedName>
        <fullName evidence="11">G-protein coupled receptors family 1 profile domain-containing protein</fullName>
    </recommendedName>
</protein>
<evidence type="ECO:0000256" key="2">
    <source>
        <dbReference type="ARBA" id="ARBA00010663"/>
    </source>
</evidence>
<dbReference type="InterPro" id="IPR017452">
    <property type="entry name" value="GPCR_Rhodpsn_7TM"/>
</dbReference>
<evidence type="ECO:0000259" key="11">
    <source>
        <dbReference type="PROSITE" id="PS50262"/>
    </source>
</evidence>
<feature type="transmembrane region" description="Helical" evidence="10">
    <location>
        <begin position="223"/>
        <end position="251"/>
    </location>
</feature>
<evidence type="ECO:0000256" key="3">
    <source>
        <dbReference type="ARBA" id="ARBA00022475"/>
    </source>
</evidence>
<evidence type="ECO:0000256" key="9">
    <source>
        <dbReference type="ARBA" id="ARBA00023224"/>
    </source>
</evidence>
<dbReference type="GO" id="GO:0005886">
    <property type="term" value="C:plasma membrane"/>
    <property type="evidence" value="ECO:0007669"/>
    <property type="project" value="UniProtKB-SubCell"/>
</dbReference>
<proteinExistence type="inferred from homology"/>
<comment type="similarity">
    <text evidence="2">Belongs to the G-protein coupled receptor 1 family.</text>
</comment>
<dbReference type="Gene3D" id="1.20.1070.10">
    <property type="entry name" value="Rhodopsin 7-helix transmembrane proteins"/>
    <property type="match status" value="1"/>
</dbReference>
<feature type="domain" description="G-protein coupled receptors family 1 profile" evidence="11">
    <location>
        <begin position="76"/>
        <end position="384"/>
    </location>
</feature>
<dbReference type="SUPFAM" id="SSF81321">
    <property type="entry name" value="Family A G protein-coupled receptor-like"/>
    <property type="match status" value="1"/>
</dbReference>
<evidence type="ECO:0000256" key="7">
    <source>
        <dbReference type="ARBA" id="ARBA00023136"/>
    </source>
</evidence>
<evidence type="ECO:0000256" key="5">
    <source>
        <dbReference type="ARBA" id="ARBA00022989"/>
    </source>
</evidence>
<feature type="transmembrane region" description="Helical" evidence="10">
    <location>
        <begin position="137"/>
        <end position="160"/>
    </location>
</feature>
<reference evidence="12" key="1">
    <citation type="submission" date="2020-11" db="EMBL/GenBank/DDBJ databases">
        <authorList>
            <person name="Tran Van P."/>
        </authorList>
    </citation>
    <scope>NUCLEOTIDE SEQUENCE</scope>
</reference>
<dbReference type="EMBL" id="OB793104">
    <property type="protein sequence ID" value="CAD7426075.1"/>
    <property type="molecule type" value="Genomic_DNA"/>
</dbReference>
<evidence type="ECO:0000313" key="12">
    <source>
        <dbReference type="EMBL" id="CAD7426075.1"/>
    </source>
</evidence>
<dbReference type="CDD" id="cd00637">
    <property type="entry name" value="7tm_classA_rhodopsin-like"/>
    <property type="match status" value="1"/>
</dbReference>
<dbReference type="PROSITE" id="PS50262">
    <property type="entry name" value="G_PROTEIN_RECEP_F1_2"/>
    <property type="match status" value="1"/>
</dbReference>
<evidence type="ECO:0000256" key="4">
    <source>
        <dbReference type="ARBA" id="ARBA00022692"/>
    </source>
</evidence>
<gene>
    <name evidence="12" type="ORF">TMSB3V08_LOCUS2971</name>
</gene>
<feature type="transmembrane region" description="Helical" evidence="10">
    <location>
        <begin position="94"/>
        <end position="117"/>
    </location>
</feature>
<keyword evidence="3" id="KW-1003">Cell membrane</keyword>
<dbReference type="GO" id="GO:0004930">
    <property type="term" value="F:G protein-coupled receptor activity"/>
    <property type="evidence" value="ECO:0007669"/>
    <property type="project" value="UniProtKB-KW"/>
</dbReference>
<comment type="subcellular location">
    <subcellularLocation>
        <location evidence="1">Cell membrane</location>
        <topology evidence="1">Multi-pass membrane protein</topology>
    </subcellularLocation>
</comment>
<keyword evidence="7 10" id="KW-0472">Membrane</keyword>
<feature type="transmembrane region" description="Helical" evidence="10">
    <location>
        <begin position="181"/>
        <end position="203"/>
    </location>
</feature>
<evidence type="ECO:0000256" key="6">
    <source>
        <dbReference type="ARBA" id="ARBA00023040"/>
    </source>
</evidence>
<keyword evidence="4 10" id="KW-0812">Transmembrane</keyword>
<keyword evidence="8" id="KW-0675">Receptor</keyword>
<dbReference type="AlphaFoldDB" id="A0A7R9E446"/>
<evidence type="ECO:0000256" key="1">
    <source>
        <dbReference type="ARBA" id="ARBA00004651"/>
    </source>
</evidence>
<evidence type="ECO:0000256" key="10">
    <source>
        <dbReference type="SAM" id="Phobius"/>
    </source>
</evidence>
<name>A0A7R9E446_9NEOP</name>
<dbReference type="PRINTS" id="PR00237">
    <property type="entry name" value="GPCRRHODOPSN"/>
</dbReference>
<feature type="transmembrane region" description="Helical" evidence="10">
    <location>
        <begin position="66"/>
        <end position="87"/>
    </location>
</feature>
<feature type="transmembrane region" description="Helical" evidence="10">
    <location>
        <begin position="366"/>
        <end position="386"/>
    </location>
</feature>
<dbReference type="Pfam" id="PF00001">
    <property type="entry name" value="7tm_1"/>
    <property type="match status" value="1"/>
</dbReference>
<dbReference type="PANTHER" id="PTHR24248">
    <property type="entry name" value="ADRENERGIC RECEPTOR-RELATED G-PROTEIN COUPLED RECEPTOR"/>
    <property type="match status" value="1"/>
</dbReference>